<reference evidence="2 3" key="1">
    <citation type="submission" date="2014-04" db="EMBL/GenBank/DDBJ databases">
        <authorList>
            <consortium name="DOE Joint Genome Institute"/>
            <person name="Kuo A."/>
            <person name="Kohler A."/>
            <person name="Costa M.D."/>
            <person name="Nagy L.G."/>
            <person name="Floudas D."/>
            <person name="Copeland A."/>
            <person name="Barry K.W."/>
            <person name="Cichocki N."/>
            <person name="Veneault-Fourrey C."/>
            <person name="LaButti K."/>
            <person name="Lindquist E.A."/>
            <person name="Lipzen A."/>
            <person name="Lundell T."/>
            <person name="Morin E."/>
            <person name="Murat C."/>
            <person name="Sun H."/>
            <person name="Tunlid A."/>
            <person name="Henrissat B."/>
            <person name="Grigoriev I.V."/>
            <person name="Hibbett D.S."/>
            <person name="Martin F."/>
            <person name="Nordberg H.P."/>
            <person name="Cantor M.N."/>
            <person name="Hua S.X."/>
        </authorList>
    </citation>
    <scope>NUCLEOTIDE SEQUENCE [LARGE SCALE GENOMIC DNA]</scope>
    <source>
        <strain evidence="2 3">441</strain>
    </source>
</reference>
<evidence type="ECO:0000313" key="3">
    <source>
        <dbReference type="Proteomes" id="UP000054018"/>
    </source>
</evidence>
<dbReference type="AlphaFoldDB" id="A0A0C9YFM7"/>
<dbReference type="Proteomes" id="UP000054018">
    <property type="component" value="Unassembled WGS sequence"/>
</dbReference>
<reference evidence="3" key="2">
    <citation type="submission" date="2015-01" db="EMBL/GenBank/DDBJ databases">
        <title>Evolutionary Origins and Diversification of the Mycorrhizal Mutualists.</title>
        <authorList>
            <consortium name="DOE Joint Genome Institute"/>
            <consortium name="Mycorrhizal Genomics Consortium"/>
            <person name="Kohler A."/>
            <person name="Kuo A."/>
            <person name="Nagy L.G."/>
            <person name="Floudas D."/>
            <person name="Copeland A."/>
            <person name="Barry K.W."/>
            <person name="Cichocki N."/>
            <person name="Veneault-Fourrey C."/>
            <person name="LaButti K."/>
            <person name="Lindquist E.A."/>
            <person name="Lipzen A."/>
            <person name="Lundell T."/>
            <person name="Morin E."/>
            <person name="Murat C."/>
            <person name="Riley R."/>
            <person name="Ohm R."/>
            <person name="Sun H."/>
            <person name="Tunlid A."/>
            <person name="Henrissat B."/>
            <person name="Grigoriev I.V."/>
            <person name="Hibbett D.S."/>
            <person name="Martin F."/>
        </authorList>
    </citation>
    <scope>NUCLEOTIDE SEQUENCE [LARGE SCALE GENOMIC DNA]</scope>
    <source>
        <strain evidence="3">441</strain>
    </source>
</reference>
<dbReference type="HOGENOM" id="CLU_009487_0_0_1"/>
<feature type="domain" description="DUF6589" evidence="1">
    <location>
        <begin position="131"/>
        <end position="553"/>
    </location>
</feature>
<evidence type="ECO:0000313" key="2">
    <source>
        <dbReference type="EMBL" id="KIK12739.1"/>
    </source>
</evidence>
<keyword evidence="3" id="KW-1185">Reference proteome</keyword>
<evidence type="ECO:0000259" key="1">
    <source>
        <dbReference type="Pfam" id="PF20231"/>
    </source>
</evidence>
<gene>
    <name evidence="2" type="ORF">PISMIDRAFT_79654</name>
</gene>
<feature type="non-terminal residue" evidence="2">
    <location>
        <position position="1"/>
    </location>
</feature>
<dbReference type="EMBL" id="KN834052">
    <property type="protein sequence ID" value="KIK12739.1"/>
    <property type="molecule type" value="Genomic_DNA"/>
</dbReference>
<proteinExistence type="predicted"/>
<accession>A0A0C9YFM7</accession>
<name>A0A0C9YFM7_9AGAM</name>
<feature type="non-terminal residue" evidence="2">
    <location>
        <position position="635"/>
    </location>
</feature>
<organism evidence="2 3">
    <name type="scientific">Pisolithus microcarpus 441</name>
    <dbReference type="NCBI Taxonomy" id="765257"/>
    <lineage>
        <taxon>Eukaryota</taxon>
        <taxon>Fungi</taxon>
        <taxon>Dikarya</taxon>
        <taxon>Basidiomycota</taxon>
        <taxon>Agaricomycotina</taxon>
        <taxon>Agaricomycetes</taxon>
        <taxon>Agaricomycetidae</taxon>
        <taxon>Boletales</taxon>
        <taxon>Sclerodermatineae</taxon>
        <taxon>Pisolithaceae</taxon>
        <taxon>Pisolithus</taxon>
    </lineage>
</organism>
<protein>
    <recommendedName>
        <fullName evidence="1">DUF6589 domain-containing protein</fullName>
    </recommendedName>
</protein>
<dbReference type="InterPro" id="IPR046496">
    <property type="entry name" value="DUF6589"/>
</dbReference>
<dbReference type="OrthoDB" id="4743193at2759"/>
<sequence>LQSLLGLFLQSAHTPYKVIDTLAHLGISISADTINMAVQSLSKESHTSLQRLGRSLLASYAYDNFDVDLKTSAPTVERSNDSLKHLTSALLFPLVHGVTLSDLKCSEELWKKSALNLQADEPHSSPKLAWWDLLKLHPERMDSNSKLSRHDRFNSWVFLVDLCTNGPEYFHQFRSKIEDPQPIEQIPTVKTPIYAARAMDINNSTVSGNIQAVIELLAQGGIADPMAASDGSVLDSPDISEYVILVHGDLGTGERLQAAQLRRSIECTSWNRLQHIIFIPGLFHLKMACADVIWRCFISPAAAREDETSLMHDVAQLRPKETGIYSTKPGFRRIHELVGHAGTCRRLDCWRVHAAKDGRFGSLEDFASSKPTLDDLQTMANDICRTYVANYQLDRMRRKRESERDLQFENALLLNKYFLLYEEPSYGMNSGDIGRVETCIVSWIPILKAIGKHKYASHMTNFLFNVHFVYPPGLRHAVRYHILINPTGRPMKWRAVDWCVELNNLFTKVKNGGKNSNRSVERIILESPLVHVYRNLQGLVQRSFGHPHVTTNHAAPNMRKTFAKLQGRLALNSPHTIIAGRKSQYQVEELSEKGQGMMEKAAEQGEVLIENEGDAIEGEMIEDGDGLDDIIGELL</sequence>
<dbReference type="Pfam" id="PF20231">
    <property type="entry name" value="DUF6589"/>
    <property type="match status" value="1"/>
</dbReference>
<dbReference type="STRING" id="765257.A0A0C9YFM7"/>